<feature type="compositionally biased region" description="Basic and acidic residues" evidence="1">
    <location>
        <begin position="1"/>
        <end position="50"/>
    </location>
</feature>
<protein>
    <submittedName>
        <fullName evidence="2">Uncharacterized protein</fullName>
    </submittedName>
</protein>
<sequence length="274" mass="32520">MEGPDSDKELDKNDPDDIEHLEMKTDRRDRKRELRTQKKWEEEMRKEQRRGGRNLRIFKSKDAEKAGDAWEQHETELGPWKTYEEAATEDDIGLTIRYIDKIQDALGREQFPEETPTPLNLGLMRMFKLWSFRHIKHFPELAPAMYIKFSSRFDGGKFNEEQIRTLRAEGLSGHIHLLSDTAFDLDNFTPSEYCSAETHNLEASQEPVYITFFNDNYLTLKLRRELVFANFDDDDIPWNVPSLFTYYGISEKYMVDKEQQEEEQWETEEEGVIE</sequence>
<name>A0A8H5XID9_9HYPO</name>
<evidence type="ECO:0000313" key="3">
    <source>
        <dbReference type="Proteomes" id="UP000562682"/>
    </source>
</evidence>
<dbReference type="EMBL" id="JAAOAK010000027">
    <property type="protein sequence ID" value="KAF5694056.1"/>
    <property type="molecule type" value="Genomic_DNA"/>
</dbReference>
<evidence type="ECO:0000256" key="1">
    <source>
        <dbReference type="SAM" id="MobiDB-lite"/>
    </source>
</evidence>
<dbReference type="AlphaFoldDB" id="A0A8H5XID9"/>
<accession>A0A8H5XID9</accession>
<keyword evidence="3" id="KW-1185">Reference proteome</keyword>
<gene>
    <name evidence="2" type="ORF">FDENT_1360</name>
</gene>
<dbReference type="Proteomes" id="UP000562682">
    <property type="component" value="Unassembled WGS sequence"/>
</dbReference>
<organism evidence="2 3">
    <name type="scientific">Fusarium denticulatum</name>
    <dbReference type="NCBI Taxonomy" id="48507"/>
    <lineage>
        <taxon>Eukaryota</taxon>
        <taxon>Fungi</taxon>
        <taxon>Dikarya</taxon>
        <taxon>Ascomycota</taxon>
        <taxon>Pezizomycotina</taxon>
        <taxon>Sordariomycetes</taxon>
        <taxon>Hypocreomycetidae</taxon>
        <taxon>Hypocreales</taxon>
        <taxon>Nectriaceae</taxon>
        <taxon>Fusarium</taxon>
        <taxon>Fusarium fujikuroi species complex</taxon>
    </lineage>
</organism>
<reference evidence="2 3" key="1">
    <citation type="submission" date="2020-05" db="EMBL/GenBank/DDBJ databases">
        <title>Identification and distribution of gene clusters putatively required for synthesis of sphingolipid metabolism inhibitors in phylogenetically diverse species of the filamentous fungus Fusarium.</title>
        <authorList>
            <person name="Kim H.-S."/>
            <person name="Busman M."/>
            <person name="Brown D.W."/>
            <person name="Divon H."/>
            <person name="Uhlig S."/>
            <person name="Proctor R.H."/>
        </authorList>
    </citation>
    <scope>NUCLEOTIDE SEQUENCE [LARGE SCALE GENOMIC DNA]</scope>
    <source>
        <strain evidence="2 3">NRRL 25311</strain>
    </source>
</reference>
<proteinExistence type="predicted"/>
<feature type="region of interest" description="Disordered" evidence="1">
    <location>
        <begin position="1"/>
        <end position="53"/>
    </location>
</feature>
<comment type="caution">
    <text evidence="2">The sequence shown here is derived from an EMBL/GenBank/DDBJ whole genome shotgun (WGS) entry which is preliminary data.</text>
</comment>
<evidence type="ECO:0000313" key="2">
    <source>
        <dbReference type="EMBL" id="KAF5694056.1"/>
    </source>
</evidence>